<dbReference type="Pfam" id="PF01008">
    <property type="entry name" value="IF-2B"/>
    <property type="match status" value="1"/>
</dbReference>
<organism evidence="11">
    <name type="scientific">Arion vulgaris</name>
    <dbReference type="NCBI Taxonomy" id="1028688"/>
    <lineage>
        <taxon>Eukaryota</taxon>
        <taxon>Metazoa</taxon>
        <taxon>Spiralia</taxon>
        <taxon>Lophotrochozoa</taxon>
        <taxon>Mollusca</taxon>
        <taxon>Gastropoda</taxon>
        <taxon>Heterobranchia</taxon>
        <taxon>Euthyneura</taxon>
        <taxon>Panpulmonata</taxon>
        <taxon>Eupulmonata</taxon>
        <taxon>Stylommatophora</taxon>
        <taxon>Helicina</taxon>
        <taxon>Arionoidea</taxon>
        <taxon>Arionidae</taxon>
        <taxon>Arion</taxon>
    </lineage>
</organism>
<dbReference type="FunFam" id="3.40.50.10470:FF:000001">
    <property type="entry name" value="Translation initiation factor eIF-2B subunit alpha"/>
    <property type="match status" value="1"/>
</dbReference>
<dbReference type="AlphaFoldDB" id="A0A0B6ZEK0"/>
<protein>
    <recommendedName>
        <fullName evidence="7">Translation initiation factor eIF2B subunit alpha</fullName>
    </recommendedName>
    <alternativeName>
        <fullName evidence="8">eIF2B GDP-GTP exchange factor subunit alpha</fullName>
    </alternativeName>
</protein>
<evidence type="ECO:0000256" key="6">
    <source>
        <dbReference type="ARBA" id="ARBA00043898"/>
    </source>
</evidence>
<sequence>MDDDAMLSFFNGLLRADPEMSAAVAAITTLVKLMESSNAGTLSELVATIRAATTIMLDTDYSYASIRSVCDQFLRFITLANLQDTNFQKIMTHRGKIFFNNTIKARAKSVKMAQLFIDDGATILTHSRSRVVMQVLKEAAMDKKRFTVYVTESNPDRSGYQVEEELSKLGIPTTVILDAAIGYIMEKVQLVMVGAEGVVESGGIINKIGTYPIAVCAKQMNKPFYVVAESFKFVREFPLNQKDVPDRFKYRATTFKTKKDVSKEHPLVDYTPPEYINLMFTDLGVLTPSAVSDELIKLYC</sequence>
<dbReference type="InterPro" id="IPR037171">
    <property type="entry name" value="NagB/RpiA_transferase-like"/>
</dbReference>
<comment type="function">
    <text evidence="6">Acts as a component of the translation initiation factor 2B (eIF2B) complex, which catalyzes the exchange of GDP for GTP on eukaryotic initiation factor 2 (eIF2) gamma subunit. Its guanine nucleotide exchange factor activity is repressed when bound to eIF2 complex phosphorylated on the alpha subunit, thereby limiting the amount of methionyl-initiator methionine tRNA available to the ribosome and consequently global translation is repressed.</text>
</comment>
<accession>A0A0B6ZEK0</accession>
<comment type="subcellular location">
    <subcellularLocation>
        <location evidence="1">Cytoplasm</location>
        <location evidence="1">Cytosol</location>
    </subcellularLocation>
</comment>
<comment type="similarity">
    <text evidence="2 10">Belongs to the eIF-2B alpha/beta/delta subunits family.</text>
</comment>
<dbReference type="InterPro" id="IPR042529">
    <property type="entry name" value="IF_2B-like_C"/>
</dbReference>
<reference evidence="11" key="1">
    <citation type="submission" date="2014-12" db="EMBL/GenBank/DDBJ databases">
        <title>Insight into the proteome of Arion vulgaris.</title>
        <authorList>
            <person name="Aradska J."/>
            <person name="Bulat T."/>
            <person name="Smidak R."/>
            <person name="Sarate P."/>
            <person name="Gangsoo J."/>
            <person name="Sialana F."/>
            <person name="Bilban M."/>
            <person name="Lubec G."/>
        </authorList>
    </citation>
    <scope>NUCLEOTIDE SEQUENCE</scope>
    <source>
        <tissue evidence="11">Skin</tissue>
    </source>
</reference>
<evidence type="ECO:0000256" key="8">
    <source>
        <dbReference type="ARBA" id="ARBA00044236"/>
    </source>
</evidence>
<dbReference type="SUPFAM" id="SSF100950">
    <property type="entry name" value="NagB/RpiA/CoA transferase-like"/>
    <property type="match status" value="1"/>
</dbReference>
<dbReference type="InterPro" id="IPR042528">
    <property type="entry name" value="elF-2B_alpha_N"/>
</dbReference>
<dbReference type="GO" id="GO:0003743">
    <property type="term" value="F:translation initiation factor activity"/>
    <property type="evidence" value="ECO:0007669"/>
    <property type="project" value="UniProtKB-KW"/>
</dbReference>
<keyword evidence="4" id="KW-0396">Initiation factor</keyword>
<dbReference type="InterPro" id="IPR051501">
    <property type="entry name" value="eIF2B_alpha/beta/delta"/>
</dbReference>
<dbReference type="PANTHER" id="PTHR45860">
    <property type="entry name" value="TRANSLATION INITIATION FACTOR EIF-2B SUBUNIT ALPHA"/>
    <property type="match status" value="1"/>
</dbReference>
<keyword evidence="5" id="KW-0648">Protein biosynthesis</keyword>
<evidence type="ECO:0000256" key="2">
    <source>
        <dbReference type="ARBA" id="ARBA00007251"/>
    </source>
</evidence>
<dbReference type="InterPro" id="IPR000649">
    <property type="entry name" value="IF-2B-related"/>
</dbReference>
<evidence type="ECO:0000256" key="10">
    <source>
        <dbReference type="RuleBase" id="RU003814"/>
    </source>
</evidence>
<dbReference type="GO" id="GO:0005851">
    <property type="term" value="C:eukaryotic translation initiation factor 2B complex"/>
    <property type="evidence" value="ECO:0007669"/>
    <property type="project" value="TreeGrafter"/>
</dbReference>
<dbReference type="GO" id="GO:0005829">
    <property type="term" value="C:cytosol"/>
    <property type="evidence" value="ECO:0007669"/>
    <property type="project" value="UniProtKB-SubCell"/>
</dbReference>
<proteinExistence type="inferred from homology"/>
<gene>
    <name evidence="11" type="primary">ORF57494</name>
</gene>
<evidence type="ECO:0000256" key="7">
    <source>
        <dbReference type="ARBA" id="ARBA00044208"/>
    </source>
</evidence>
<dbReference type="Gene3D" id="3.40.50.10470">
    <property type="entry name" value="Translation initiation factor eif-2b, domain 2"/>
    <property type="match status" value="1"/>
</dbReference>
<comment type="subunit">
    <text evidence="9">Component of the translation initiation factor 2B (eIF2B) complex which is a heterodecamer of two sets of five different subunits: alpha, beta, gamma, delta and epsilon. Subunits alpha, beta and delta comprise a regulatory subcomplex and subunits epsilon and gamma comprise a catalytic subcomplex. Within the complex, the hexameric regulatory complex resides at the center, with the two heterodimeric catalytic subcomplexes bound on opposite sides.</text>
</comment>
<evidence type="ECO:0000256" key="1">
    <source>
        <dbReference type="ARBA" id="ARBA00004514"/>
    </source>
</evidence>
<dbReference type="Gene3D" id="1.20.120.1070">
    <property type="entry name" value="Translation initiation factor eIF-2B, N-terminal domain"/>
    <property type="match status" value="1"/>
</dbReference>
<evidence type="ECO:0000256" key="4">
    <source>
        <dbReference type="ARBA" id="ARBA00022540"/>
    </source>
</evidence>
<evidence type="ECO:0000256" key="3">
    <source>
        <dbReference type="ARBA" id="ARBA00022490"/>
    </source>
</evidence>
<keyword evidence="3" id="KW-0963">Cytoplasm</keyword>
<dbReference type="EMBL" id="HACG01019290">
    <property type="protein sequence ID" value="CEK66155.1"/>
    <property type="molecule type" value="Transcribed_RNA"/>
</dbReference>
<evidence type="ECO:0000256" key="5">
    <source>
        <dbReference type="ARBA" id="ARBA00022917"/>
    </source>
</evidence>
<dbReference type="PANTHER" id="PTHR45860:SF1">
    <property type="entry name" value="TRANSLATION INITIATION FACTOR EIF-2B SUBUNIT ALPHA"/>
    <property type="match status" value="1"/>
</dbReference>
<name>A0A0B6ZEK0_9EUPU</name>
<dbReference type="GO" id="GO:0005085">
    <property type="term" value="F:guanyl-nucleotide exchange factor activity"/>
    <property type="evidence" value="ECO:0007669"/>
    <property type="project" value="TreeGrafter"/>
</dbReference>
<evidence type="ECO:0000313" key="11">
    <source>
        <dbReference type="EMBL" id="CEK66155.1"/>
    </source>
</evidence>
<evidence type="ECO:0000256" key="9">
    <source>
        <dbReference type="ARBA" id="ARBA00046432"/>
    </source>
</evidence>